<feature type="domain" description="C2H2-type" evidence="8">
    <location>
        <begin position="12"/>
        <end position="39"/>
    </location>
</feature>
<evidence type="ECO:0000256" key="3">
    <source>
        <dbReference type="ARBA" id="ARBA00022833"/>
    </source>
</evidence>
<evidence type="ECO:0000313" key="9">
    <source>
        <dbReference type="EMBL" id="PYH95481.1"/>
    </source>
</evidence>
<keyword evidence="5" id="KW-0804">Transcription</keyword>
<dbReference type="PANTHER" id="PTHR47660:SF2">
    <property type="entry name" value="TRANSCRIPTION FACTOR WITH C2H2 AND ZN(2)-CYS(6) DNA BINDING DOMAIN (EUROFUNG)"/>
    <property type="match status" value="1"/>
</dbReference>
<dbReference type="CDD" id="cd12148">
    <property type="entry name" value="fungal_TF_MHR"/>
    <property type="match status" value="1"/>
</dbReference>
<dbReference type="PROSITE" id="PS00028">
    <property type="entry name" value="ZINC_FINGER_C2H2_1"/>
    <property type="match status" value="2"/>
</dbReference>
<dbReference type="STRING" id="1448320.A0A319DDW3"/>
<dbReference type="OrthoDB" id="10018191at2759"/>
<reference evidence="9 10" key="1">
    <citation type="submission" date="2018-02" db="EMBL/GenBank/DDBJ databases">
        <title>The genomes of Aspergillus section Nigri reveals drivers in fungal speciation.</title>
        <authorList>
            <consortium name="DOE Joint Genome Institute"/>
            <person name="Vesth T.C."/>
            <person name="Nybo J."/>
            <person name="Theobald S."/>
            <person name="Brandl J."/>
            <person name="Frisvad J.C."/>
            <person name="Nielsen K.F."/>
            <person name="Lyhne E.K."/>
            <person name="Kogle M.E."/>
            <person name="Kuo A."/>
            <person name="Riley R."/>
            <person name="Clum A."/>
            <person name="Nolan M."/>
            <person name="Lipzen A."/>
            <person name="Salamov A."/>
            <person name="Henrissat B."/>
            <person name="Wiebenga A."/>
            <person name="De vries R.P."/>
            <person name="Grigoriev I.V."/>
            <person name="Mortensen U.H."/>
            <person name="Andersen M.R."/>
            <person name="Baker S.E."/>
        </authorList>
    </citation>
    <scope>NUCLEOTIDE SEQUENCE [LARGE SCALE GENOMIC DNA]</scope>
    <source>
        <strain evidence="9 10">CBS 707.79</strain>
    </source>
</reference>
<dbReference type="FunFam" id="3.30.160.60:FF:002343">
    <property type="entry name" value="Zinc finger protein 33A"/>
    <property type="match status" value="1"/>
</dbReference>
<evidence type="ECO:0000256" key="1">
    <source>
        <dbReference type="ARBA" id="ARBA00022723"/>
    </source>
</evidence>
<dbReference type="PROSITE" id="PS50157">
    <property type="entry name" value="ZINC_FINGER_C2H2_2"/>
    <property type="match status" value="2"/>
</dbReference>
<dbReference type="SUPFAM" id="SSF57667">
    <property type="entry name" value="beta-beta-alpha zinc fingers"/>
    <property type="match status" value="1"/>
</dbReference>
<dbReference type="GO" id="GO:0006351">
    <property type="term" value="P:DNA-templated transcription"/>
    <property type="evidence" value="ECO:0007669"/>
    <property type="project" value="InterPro"/>
</dbReference>
<name>A0A319DDW3_9EURO</name>
<evidence type="ECO:0000256" key="6">
    <source>
        <dbReference type="ARBA" id="ARBA00023242"/>
    </source>
</evidence>
<feature type="domain" description="C2H2-type" evidence="8">
    <location>
        <begin position="40"/>
        <end position="67"/>
    </location>
</feature>
<dbReference type="InterPro" id="IPR036236">
    <property type="entry name" value="Znf_C2H2_sf"/>
</dbReference>
<dbReference type="Proteomes" id="UP000247810">
    <property type="component" value="Unassembled WGS sequence"/>
</dbReference>
<dbReference type="GO" id="GO:0008270">
    <property type="term" value="F:zinc ion binding"/>
    <property type="evidence" value="ECO:0007669"/>
    <property type="project" value="UniProtKB-KW"/>
</dbReference>
<evidence type="ECO:0000259" key="8">
    <source>
        <dbReference type="PROSITE" id="PS50157"/>
    </source>
</evidence>
<dbReference type="SMART" id="SM00355">
    <property type="entry name" value="ZnF_C2H2"/>
    <property type="match status" value="2"/>
</dbReference>
<keyword evidence="2 7" id="KW-0863">Zinc-finger</keyword>
<evidence type="ECO:0000256" key="2">
    <source>
        <dbReference type="ARBA" id="ARBA00022771"/>
    </source>
</evidence>
<dbReference type="EMBL" id="KZ825852">
    <property type="protein sequence ID" value="PYH95481.1"/>
    <property type="molecule type" value="Genomic_DNA"/>
</dbReference>
<evidence type="ECO:0000256" key="5">
    <source>
        <dbReference type="ARBA" id="ARBA00023163"/>
    </source>
</evidence>
<evidence type="ECO:0000313" key="10">
    <source>
        <dbReference type="Proteomes" id="UP000247810"/>
    </source>
</evidence>
<keyword evidence="3" id="KW-0862">Zinc</keyword>
<dbReference type="InterPro" id="IPR013087">
    <property type="entry name" value="Znf_C2H2_type"/>
</dbReference>
<evidence type="ECO:0000256" key="7">
    <source>
        <dbReference type="PROSITE-ProRule" id="PRU00042"/>
    </source>
</evidence>
<keyword evidence="6" id="KW-0539">Nucleus</keyword>
<dbReference type="Pfam" id="PF00096">
    <property type="entry name" value="zf-C2H2"/>
    <property type="match status" value="2"/>
</dbReference>
<dbReference type="AlphaFoldDB" id="A0A319DDW3"/>
<protein>
    <recommendedName>
        <fullName evidence="8">C2H2-type domain-containing protein</fullName>
    </recommendedName>
</protein>
<keyword evidence="1" id="KW-0479">Metal-binding</keyword>
<keyword evidence="10" id="KW-1185">Reference proteome</keyword>
<dbReference type="PANTHER" id="PTHR47660">
    <property type="entry name" value="TRANSCRIPTION FACTOR WITH C2H2 AND ZN(2)-CYS(6) DNA BINDING DOMAIN (EUROFUNG)-RELATED-RELATED"/>
    <property type="match status" value="1"/>
</dbReference>
<dbReference type="GO" id="GO:0003677">
    <property type="term" value="F:DNA binding"/>
    <property type="evidence" value="ECO:0007669"/>
    <property type="project" value="InterPro"/>
</dbReference>
<organism evidence="9 10">
    <name type="scientific">Aspergillus ellipticus CBS 707.79</name>
    <dbReference type="NCBI Taxonomy" id="1448320"/>
    <lineage>
        <taxon>Eukaryota</taxon>
        <taxon>Fungi</taxon>
        <taxon>Dikarya</taxon>
        <taxon>Ascomycota</taxon>
        <taxon>Pezizomycotina</taxon>
        <taxon>Eurotiomycetes</taxon>
        <taxon>Eurotiomycetidae</taxon>
        <taxon>Eurotiales</taxon>
        <taxon>Aspergillaceae</taxon>
        <taxon>Aspergillus</taxon>
        <taxon>Aspergillus subgen. Circumdati</taxon>
    </lineage>
</organism>
<proteinExistence type="predicted"/>
<dbReference type="InterPro" id="IPR007219">
    <property type="entry name" value="XnlR_reg_dom"/>
</dbReference>
<accession>A0A319DDW3</accession>
<gene>
    <name evidence="9" type="ORF">BO71DRAFT_418539</name>
</gene>
<sequence length="768" mass="86988">MIQNRVSKRKERICPWCSQSFSKEEHLARHIRTHTKEKPFSCSVCGKVFSRYDSLMRHGRIHGENNFFSSNRPKQSTSRQILEMEKTAVNSTTEPLTAPASSSLPTPILFHTPPGSLTDSPESISLLPSALNMGADSYVEVIEPRRAIAMADLENARLSEPAREVENGSTGYSNNTLNSIDNTYQGLGRHKNNWELGLETQIPGWLATDDFDLEALNASIIASTNPSDMLQHAASIDPMTATSHQTSNGLSLETAKFEDGVCRHWFTHLGGPSTGDITPDGKLETTYVDERYRQRLNERLQQRLPTDPLPSTDFLNLCIQLYFAKFNPIFPVIHAPTFWPSTHKSLLLLSICSVGSLFLGSKKSILYGITIFETLNKAILASWETYIGKSDSEIRSMSQAALIGQTFGYLTGRPRDLLLVQTFHGTVITWARRNRLFCSHQGVQKIDMEEVERDPQDAWNAWVAREEKNRLVAGLTILDTEFSDIFLTEPLMRRRPFSCSPADDELWEAASAKDWVQTIRRQQSSHTPWNPISGRQSFREYIRLNQIAASIQDARTADTWLAVSASLRTDLEDFYENYIRPKSPGKYDIYCVKGLWHATFLSYLVDFDRLELAICREGYQESCRQTNFVREWADSLDGCRCALHAALIIRSLERLPIGTEAPVHVPRALYRATLICYCYLQFRTESDQGFATQQSLDFPELKLSGIDCGKLIIEVHDFKSVRPNPLQSSIICRCVDLLGHIGHWGLARRLAEMWETILLELPEPRGLV</sequence>
<dbReference type="VEuPathDB" id="FungiDB:BO71DRAFT_418539"/>
<dbReference type="Gene3D" id="3.30.160.60">
    <property type="entry name" value="Classic Zinc Finger"/>
    <property type="match status" value="2"/>
</dbReference>
<evidence type="ECO:0000256" key="4">
    <source>
        <dbReference type="ARBA" id="ARBA00023015"/>
    </source>
</evidence>
<dbReference type="Pfam" id="PF04082">
    <property type="entry name" value="Fungal_trans"/>
    <property type="match status" value="1"/>
</dbReference>
<keyword evidence="4" id="KW-0805">Transcription regulation</keyword>